<evidence type="ECO:0000313" key="3">
    <source>
        <dbReference type="Proteomes" id="UP000321234"/>
    </source>
</evidence>
<dbReference type="PIRSF" id="PIRSF009320">
    <property type="entry name" value="Nuc_binding_HP_1000"/>
    <property type="match status" value="1"/>
</dbReference>
<dbReference type="InterPro" id="IPR050678">
    <property type="entry name" value="DNA_Partitioning_ATPase"/>
</dbReference>
<reference evidence="2 3" key="1">
    <citation type="submission" date="2019-07" db="EMBL/GenBank/DDBJ databases">
        <title>Quadrisphaera sp. strain DD2A genome sequencing and assembly.</title>
        <authorList>
            <person name="Kim I."/>
        </authorList>
    </citation>
    <scope>NUCLEOTIDE SEQUENCE [LARGE SCALE GENOMIC DNA]</scope>
    <source>
        <strain evidence="2 3">DD2A</strain>
    </source>
</reference>
<dbReference type="Proteomes" id="UP000321234">
    <property type="component" value="Unassembled WGS sequence"/>
</dbReference>
<name>A0A5C8Z3T0_9ACTN</name>
<dbReference type="CDD" id="cd02042">
    <property type="entry name" value="ParAB_family"/>
    <property type="match status" value="1"/>
</dbReference>
<organism evidence="2 3">
    <name type="scientific">Quadrisphaera setariae</name>
    <dbReference type="NCBI Taxonomy" id="2593304"/>
    <lineage>
        <taxon>Bacteria</taxon>
        <taxon>Bacillati</taxon>
        <taxon>Actinomycetota</taxon>
        <taxon>Actinomycetes</taxon>
        <taxon>Kineosporiales</taxon>
        <taxon>Kineosporiaceae</taxon>
        <taxon>Quadrisphaera</taxon>
    </lineage>
</organism>
<dbReference type="EMBL" id="VKAC01000021">
    <property type="protein sequence ID" value="TXR51590.1"/>
    <property type="molecule type" value="Genomic_DNA"/>
</dbReference>
<comment type="caution">
    <text evidence="2">The sequence shown here is derived from an EMBL/GenBank/DDBJ whole genome shotgun (WGS) entry which is preliminary data.</text>
</comment>
<evidence type="ECO:0000259" key="1">
    <source>
        <dbReference type="Pfam" id="PF01656"/>
    </source>
</evidence>
<evidence type="ECO:0000313" key="2">
    <source>
        <dbReference type="EMBL" id="TXR51590.1"/>
    </source>
</evidence>
<dbReference type="PANTHER" id="PTHR13696">
    <property type="entry name" value="P-LOOP CONTAINING NUCLEOSIDE TRIPHOSPHATE HYDROLASE"/>
    <property type="match status" value="1"/>
</dbReference>
<sequence length="210" mass="22455">MPVLNLKGGTSKTTSAVFLAHVLHESGYTVALVDADPQASSADWSRSAPEPFPFLVLPMATPRLHEQLHDHLPPEVDAVVIDTPPLADRAHVVVSALRVATLAVVPTAPTPLEYGRLAAVRETLDQAGGMRYATQRTYAPVPAAVLLTRTVANAGSTAAWREQIRADGWWCLRAQVGRLELFAQAAGDNITRATDTAYGDAMIELLEGQG</sequence>
<dbReference type="AlphaFoldDB" id="A0A5C8Z3T0"/>
<dbReference type="InterPro" id="IPR027417">
    <property type="entry name" value="P-loop_NTPase"/>
</dbReference>
<keyword evidence="3" id="KW-1185">Reference proteome</keyword>
<dbReference type="SUPFAM" id="SSF52540">
    <property type="entry name" value="P-loop containing nucleoside triphosphate hydrolases"/>
    <property type="match status" value="1"/>
</dbReference>
<gene>
    <name evidence="2" type="ORF">FMM08_22235</name>
</gene>
<dbReference type="Gene3D" id="3.40.50.300">
    <property type="entry name" value="P-loop containing nucleotide triphosphate hydrolases"/>
    <property type="match status" value="1"/>
</dbReference>
<dbReference type="InterPro" id="IPR002586">
    <property type="entry name" value="CobQ/CobB/MinD/ParA_Nub-bd_dom"/>
</dbReference>
<dbReference type="Pfam" id="PF01656">
    <property type="entry name" value="CbiA"/>
    <property type="match status" value="1"/>
</dbReference>
<dbReference type="OrthoDB" id="128708at2"/>
<accession>A0A5C8Z3T0</accession>
<protein>
    <submittedName>
        <fullName evidence="2">ParA family protein</fullName>
    </submittedName>
</protein>
<proteinExistence type="predicted"/>
<dbReference type="PANTHER" id="PTHR13696:SF96">
    <property type="entry name" value="COBQ_COBB_MIND_PARA NUCLEOTIDE BINDING DOMAIN-CONTAINING PROTEIN"/>
    <property type="match status" value="1"/>
</dbReference>
<feature type="domain" description="CobQ/CobB/MinD/ParA nucleotide binding" evidence="1">
    <location>
        <begin position="3"/>
        <end position="153"/>
    </location>
</feature>